<proteinExistence type="predicted"/>
<dbReference type="AlphaFoldDB" id="A0A7L4ZZR5"/>
<gene>
    <name evidence="1" type="ORF">F0P96_01185</name>
</gene>
<dbReference type="Proteomes" id="UP000326380">
    <property type="component" value="Unassembled WGS sequence"/>
</dbReference>
<accession>A0A7L4ZZR5</accession>
<keyword evidence="2" id="KW-1185">Reference proteome</keyword>
<dbReference type="EMBL" id="VTWU01000001">
    <property type="protein sequence ID" value="KAA9339268.1"/>
    <property type="molecule type" value="Genomic_DNA"/>
</dbReference>
<reference evidence="1 2" key="1">
    <citation type="submission" date="2019-09" db="EMBL/GenBank/DDBJ databases">
        <title>Genome sequence of Hymenobacter sp. M3.</title>
        <authorList>
            <person name="Srinivasan S."/>
        </authorList>
    </citation>
    <scope>NUCLEOTIDE SEQUENCE [LARGE SCALE GENOMIC DNA]</scope>
    <source>
        <strain evidence="1 2">M3</strain>
    </source>
</reference>
<organism evidence="1 2">
    <name type="scientific">Hymenobacter busanensis</name>
    <dbReference type="NCBI Taxonomy" id="2607656"/>
    <lineage>
        <taxon>Bacteria</taxon>
        <taxon>Pseudomonadati</taxon>
        <taxon>Bacteroidota</taxon>
        <taxon>Cytophagia</taxon>
        <taxon>Cytophagales</taxon>
        <taxon>Hymenobacteraceae</taxon>
        <taxon>Hymenobacter</taxon>
    </lineage>
</organism>
<dbReference type="RefSeq" id="WP_151076916.1">
    <property type="nucleotide sequence ID" value="NZ_CP047647.1"/>
</dbReference>
<evidence type="ECO:0000313" key="2">
    <source>
        <dbReference type="Proteomes" id="UP000326380"/>
    </source>
</evidence>
<comment type="caution">
    <text evidence="1">The sequence shown here is derived from an EMBL/GenBank/DDBJ whole genome shotgun (WGS) entry which is preliminary data.</text>
</comment>
<sequence length="309" mass="33969">MLLLALLLTACQGRANAPQAAPGPLPILSFSAVLDQQIREAMQQARPTIEAAAAHDPNAEAWQRCDFATVLNDTLHFDPAEHTDLRTAPFGQWSPWLTDYCLLHEFLVDSTSLAKAGEGTYARPVRLPTRTGRQLYLAGTELLVLLEFRPGAFRGMALAAHNTFGGLTHHFYPHPEAELLVLTAVRGDMGAGRGASGEAITDLQVYDLRHNQWLLNTPVGRYETHFGYTNDNGEDSPSEELDVQRQYKVLDRGRTIWLGAYTVQGNAPDTARVQPQLPPDLLGDAADTTGQLPAGTYRLQQGQYRRVGD</sequence>
<name>A0A7L4ZZR5_9BACT</name>
<evidence type="ECO:0000313" key="1">
    <source>
        <dbReference type="EMBL" id="KAA9339268.1"/>
    </source>
</evidence>
<protein>
    <submittedName>
        <fullName evidence="1">Uncharacterized protein</fullName>
    </submittedName>
</protein>